<reference evidence="1" key="1">
    <citation type="submission" date="2016-11" db="EMBL/GenBank/DDBJ databases">
        <title>Draft Genome Sequence of Marinobacter hydrocarbonoclasticus strain STW2, a polyaromatic aromatic hydrocarbon degrading and denitrifying bacterium from rhizosphere of Seagrass Enhalus acodoides.</title>
        <authorList>
            <person name="Ling J."/>
            <person name="Dong J."/>
        </authorList>
    </citation>
    <scope>NUCLEOTIDE SEQUENCE [LARGE SCALE GENOMIC DNA]</scope>
    <source>
        <strain evidence="1">STW2</strain>
    </source>
</reference>
<accession>A0A1M2V0X7</accession>
<evidence type="ECO:0000313" key="2">
    <source>
        <dbReference type="Proteomes" id="UP000183986"/>
    </source>
</evidence>
<dbReference type="RefSeq" id="WP_072678001.1">
    <property type="nucleotide sequence ID" value="NZ_MPKY01000001.1"/>
</dbReference>
<comment type="caution">
    <text evidence="1">The sequence shown here is derived from an EMBL/GenBank/DDBJ whole genome shotgun (WGS) entry which is preliminary data.</text>
</comment>
<keyword evidence="2" id="KW-1185">Reference proteome</keyword>
<sequence>MAITTPPEITPYPEAPQRNQAESVFVPLANTFVASLEPRRVEMQALADWMKTATDYIDGGVQAVADSVAGATQEAKDARDAAQLAESGAVSAKGGAETAQGLAEDARDASQLAETGAVAAEATVRATVGSYPDTTTGLAATTDGQYFALDSTGNVYLNNAGAAEQITDYASLADGIGMISAALDAINGEVV</sequence>
<organism evidence="1 2">
    <name type="scientific">Marinobacter nauticus</name>
    <name type="common">Marinobacter hydrocarbonoclasticus</name>
    <name type="synonym">Marinobacter aquaeolei</name>
    <dbReference type="NCBI Taxonomy" id="2743"/>
    <lineage>
        <taxon>Bacteria</taxon>
        <taxon>Pseudomonadati</taxon>
        <taxon>Pseudomonadota</taxon>
        <taxon>Gammaproteobacteria</taxon>
        <taxon>Pseudomonadales</taxon>
        <taxon>Marinobacteraceae</taxon>
        <taxon>Marinobacter</taxon>
    </lineage>
</organism>
<dbReference type="AlphaFoldDB" id="A0A1M2V0X7"/>
<name>A0A1M2V0X7_MARNT</name>
<evidence type="ECO:0000313" key="1">
    <source>
        <dbReference type="EMBL" id="OJT01238.1"/>
    </source>
</evidence>
<dbReference type="EMBL" id="MPKY01000001">
    <property type="protein sequence ID" value="OJT01238.1"/>
    <property type="molecule type" value="Genomic_DNA"/>
</dbReference>
<protein>
    <submittedName>
        <fullName evidence="1">Uncharacterized protein</fullName>
    </submittedName>
</protein>
<dbReference type="Proteomes" id="UP000183986">
    <property type="component" value="Unassembled WGS sequence"/>
</dbReference>
<gene>
    <name evidence="1" type="ORF">BEE62_14915</name>
</gene>
<proteinExistence type="predicted"/>